<evidence type="ECO:0000256" key="2">
    <source>
        <dbReference type="SAM" id="Phobius"/>
    </source>
</evidence>
<proteinExistence type="predicted"/>
<dbReference type="EMBL" id="JAEVFJ010000032">
    <property type="protein sequence ID" value="KAH8092521.1"/>
    <property type="molecule type" value="Genomic_DNA"/>
</dbReference>
<dbReference type="Proteomes" id="UP000813824">
    <property type="component" value="Unassembled WGS sequence"/>
</dbReference>
<keyword evidence="4" id="KW-1185">Reference proteome</keyword>
<evidence type="ECO:0000313" key="4">
    <source>
        <dbReference type="Proteomes" id="UP000813824"/>
    </source>
</evidence>
<keyword evidence="2" id="KW-1133">Transmembrane helix</keyword>
<comment type="caution">
    <text evidence="3">The sequence shown here is derived from an EMBL/GenBank/DDBJ whole genome shotgun (WGS) entry which is preliminary data.</text>
</comment>
<accession>A0A8K0XM83</accession>
<evidence type="ECO:0000256" key="1">
    <source>
        <dbReference type="SAM" id="MobiDB-lite"/>
    </source>
</evidence>
<name>A0A8K0XM83_9AGAR</name>
<feature type="transmembrane region" description="Helical" evidence="2">
    <location>
        <begin position="6"/>
        <end position="26"/>
    </location>
</feature>
<gene>
    <name evidence="3" type="ORF">BXZ70DRAFT_1010834</name>
</gene>
<organism evidence="3 4">
    <name type="scientific">Cristinia sonorae</name>
    <dbReference type="NCBI Taxonomy" id="1940300"/>
    <lineage>
        <taxon>Eukaryota</taxon>
        <taxon>Fungi</taxon>
        <taxon>Dikarya</taxon>
        <taxon>Basidiomycota</taxon>
        <taxon>Agaricomycotina</taxon>
        <taxon>Agaricomycetes</taxon>
        <taxon>Agaricomycetidae</taxon>
        <taxon>Agaricales</taxon>
        <taxon>Pleurotineae</taxon>
        <taxon>Stephanosporaceae</taxon>
        <taxon>Cristinia</taxon>
    </lineage>
</organism>
<dbReference type="AlphaFoldDB" id="A0A8K0XM83"/>
<reference evidence="3" key="1">
    <citation type="journal article" date="2021" name="New Phytol.">
        <title>Evolutionary innovations through gain and loss of genes in the ectomycorrhizal Boletales.</title>
        <authorList>
            <person name="Wu G."/>
            <person name="Miyauchi S."/>
            <person name="Morin E."/>
            <person name="Kuo A."/>
            <person name="Drula E."/>
            <person name="Varga T."/>
            <person name="Kohler A."/>
            <person name="Feng B."/>
            <person name="Cao Y."/>
            <person name="Lipzen A."/>
            <person name="Daum C."/>
            <person name="Hundley H."/>
            <person name="Pangilinan J."/>
            <person name="Johnson J."/>
            <person name="Barry K."/>
            <person name="LaButti K."/>
            <person name="Ng V."/>
            <person name="Ahrendt S."/>
            <person name="Min B."/>
            <person name="Choi I.G."/>
            <person name="Park H."/>
            <person name="Plett J.M."/>
            <person name="Magnuson J."/>
            <person name="Spatafora J.W."/>
            <person name="Nagy L.G."/>
            <person name="Henrissat B."/>
            <person name="Grigoriev I.V."/>
            <person name="Yang Z.L."/>
            <person name="Xu J."/>
            <person name="Martin F.M."/>
        </authorList>
    </citation>
    <scope>NUCLEOTIDE SEQUENCE</scope>
    <source>
        <strain evidence="3">KKN 215</strain>
    </source>
</reference>
<keyword evidence="2" id="KW-0812">Transmembrane</keyword>
<evidence type="ECO:0000313" key="3">
    <source>
        <dbReference type="EMBL" id="KAH8092521.1"/>
    </source>
</evidence>
<feature type="region of interest" description="Disordered" evidence="1">
    <location>
        <begin position="35"/>
        <end position="64"/>
    </location>
</feature>
<protein>
    <submittedName>
        <fullName evidence="3">Uncharacterized protein</fullName>
    </submittedName>
</protein>
<keyword evidence="2" id="KW-0472">Membrane</keyword>
<sequence>MASDIAVVALFLTFALGIISLCIFVLQGGEPDRGGIMDTRPTNQSTHRDTISPVSPSHGTREDRPAPKLKLTFILLLHAVSSTAPFYPLVDCTSFDITFTPPYHQQGFSRLLRWLKAHPHLSPFIRDLHLVVDDAGFVASQIVVRPTVDAYLLLPMLRRLPNLRWLDLRGVGLGGPQRVACPYSNLSTGAEGKTFSLQRLTIRDLCTPGSCNMENLLEVLSLFDEIDTFDVENLWTVMTTRAIISPTPVNHTVLRIRALHLGTRLRMMSQLARVFREVSVSSLRELRVDCTVIHSRHIPFVGSLVQLQLASGNGLEAIEITLPGLRRFVRGPILTVPWSALSLQSCVSLNHLSLRLFIPRLTLLLELTETPVEDPFSPICTAVIEVLSCPPTQPLRTITLYLLLDGDRQDTLLFELTKWDWHRLEALLCRFENLQKMLFVLEVKSSVDLRTVSETEDVLRGYIIKQLPGAHKKGWICVSSSSAVSRSVSHDL</sequence>